<dbReference type="AlphaFoldDB" id="C8W6T3"/>
<feature type="transmembrane region" description="Helical" evidence="5">
    <location>
        <begin position="43"/>
        <end position="62"/>
    </location>
</feature>
<evidence type="ECO:0000256" key="4">
    <source>
        <dbReference type="ARBA" id="ARBA00023136"/>
    </source>
</evidence>
<keyword evidence="4 5" id="KW-0472">Membrane</keyword>
<feature type="transmembrane region" description="Helical" evidence="5">
    <location>
        <begin position="231"/>
        <end position="256"/>
    </location>
</feature>
<evidence type="ECO:0000256" key="2">
    <source>
        <dbReference type="ARBA" id="ARBA00022692"/>
    </source>
</evidence>
<feature type="transmembrane region" description="Helical" evidence="5">
    <location>
        <begin position="21"/>
        <end position="37"/>
    </location>
</feature>
<organism evidence="6 7">
    <name type="scientific">Desulfofarcimen acetoxidans (strain ATCC 49208 / DSM 771 / KCTC 5769 / VKM B-1644 / 5575)</name>
    <name type="common">Desulfotomaculum acetoxidans</name>
    <dbReference type="NCBI Taxonomy" id="485916"/>
    <lineage>
        <taxon>Bacteria</taxon>
        <taxon>Bacillati</taxon>
        <taxon>Bacillota</taxon>
        <taxon>Clostridia</taxon>
        <taxon>Eubacteriales</taxon>
        <taxon>Peptococcaceae</taxon>
        <taxon>Desulfofarcimen</taxon>
    </lineage>
</organism>
<dbReference type="Pfam" id="PF02361">
    <property type="entry name" value="CbiQ"/>
    <property type="match status" value="1"/>
</dbReference>
<dbReference type="Proteomes" id="UP000002217">
    <property type="component" value="Chromosome"/>
</dbReference>
<proteinExistence type="predicted"/>
<keyword evidence="2 5" id="KW-0812">Transmembrane</keyword>
<feature type="transmembrane region" description="Helical" evidence="5">
    <location>
        <begin position="109"/>
        <end position="128"/>
    </location>
</feature>
<evidence type="ECO:0000256" key="5">
    <source>
        <dbReference type="SAM" id="Phobius"/>
    </source>
</evidence>
<keyword evidence="7" id="KW-1185">Reference proteome</keyword>
<dbReference type="STRING" id="485916.Dtox_3473"/>
<dbReference type="GO" id="GO:0005886">
    <property type="term" value="C:plasma membrane"/>
    <property type="evidence" value="ECO:0007669"/>
    <property type="project" value="UniProtKB-ARBA"/>
</dbReference>
<comment type="subcellular location">
    <subcellularLocation>
        <location evidence="1">Membrane</location>
        <topology evidence="1">Multi-pass membrane protein</topology>
    </subcellularLocation>
</comment>
<dbReference type="eggNOG" id="COG0619">
    <property type="taxonomic scope" value="Bacteria"/>
</dbReference>
<dbReference type="KEGG" id="dae:Dtox_3473"/>
<dbReference type="PANTHER" id="PTHR33514:SF13">
    <property type="entry name" value="PROTEIN ABCI12, CHLOROPLASTIC"/>
    <property type="match status" value="1"/>
</dbReference>
<evidence type="ECO:0000256" key="3">
    <source>
        <dbReference type="ARBA" id="ARBA00022989"/>
    </source>
</evidence>
<protein>
    <submittedName>
        <fullName evidence="6">Cobalt transport protein</fullName>
    </submittedName>
</protein>
<keyword evidence="3 5" id="KW-1133">Transmembrane helix</keyword>
<dbReference type="PANTHER" id="PTHR33514">
    <property type="entry name" value="PROTEIN ABCI12, CHLOROPLASTIC"/>
    <property type="match status" value="1"/>
</dbReference>
<evidence type="ECO:0000313" key="7">
    <source>
        <dbReference type="Proteomes" id="UP000002217"/>
    </source>
</evidence>
<gene>
    <name evidence="6" type="ordered locus">Dtox_3473</name>
</gene>
<feature type="transmembrane region" description="Helical" evidence="5">
    <location>
        <begin position="140"/>
        <end position="158"/>
    </location>
</feature>
<feature type="transmembrane region" description="Helical" evidence="5">
    <location>
        <begin position="191"/>
        <end position="210"/>
    </location>
</feature>
<dbReference type="EMBL" id="CP001720">
    <property type="protein sequence ID" value="ACV64192.1"/>
    <property type="molecule type" value="Genomic_DNA"/>
</dbReference>
<reference evidence="6 7" key="1">
    <citation type="journal article" date="2009" name="Stand. Genomic Sci.">
        <title>Complete genome sequence of Desulfotomaculum acetoxidans type strain (5575).</title>
        <authorList>
            <person name="Spring S."/>
            <person name="Lapidus A."/>
            <person name="Schroder M."/>
            <person name="Gleim D."/>
            <person name="Sims D."/>
            <person name="Meincke L."/>
            <person name="Glavina Del Rio T."/>
            <person name="Tice H."/>
            <person name="Copeland A."/>
            <person name="Cheng J.F."/>
            <person name="Lucas S."/>
            <person name="Chen F."/>
            <person name="Nolan M."/>
            <person name="Bruce D."/>
            <person name="Goodwin L."/>
            <person name="Pitluck S."/>
            <person name="Ivanova N."/>
            <person name="Mavromatis K."/>
            <person name="Mikhailova N."/>
            <person name="Pati A."/>
            <person name="Chen A."/>
            <person name="Palaniappan K."/>
            <person name="Land M."/>
            <person name="Hauser L."/>
            <person name="Chang Y.J."/>
            <person name="Jeffries C.D."/>
            <person name="Chain P."/>
            <person name="Saunders E."/>
            <person name="Brettin T."/>
            <person name="Detter J.C."/>
            <person name="Goker M."/>
            <person name="Bristow J."/>
            <person name="Eisen J.A."/>
            <person name="Markowitz V."/>
            <person name="Hugenholtz P."/>
            <person name="Kyrpides N.C."/>
            <person name="Klenk H.P."/>
            <person name="Han C."/>
        </authorList>
    </citation>
    <scope>NUCLEOTIDE SEQUENCE [LARGE SCALE GENOMIC DNA]</scope>
    <source>
        <strain evidence="7">ATCC 49208 / DSM 771 / VKM B-1644</strain>
    </source>
</reference>
<evidence type="ECO:0000256" key="1">
    <source>
        <dbReference type="ARBA" id="ARBA00004141"/>
    </source>
</evidence>
<dbReference type="InterPro" id="IPR003339">
    <property type="entry name" value="ABC/ECF_trnsptr_transmembrane"/>
</dbReference>
<name>C8W6T3_DESAS</name>
<dbReference type="CDD" id="cd16914">
    <property type="entry name" value="EcfT"/>
    <property type="match status" value="1"/>
</dbReference>
<accession>C8W6T3</accession>
<sequence>MSGMTGGKEIQAMKLDPRTKMLMVVCLSGLALIYDTPVRLLPVLAATIALLLIFRFNVIAVWGYLKPFLFLMLIVFVLQCIFTSGGKVLLSLGPVPLVSSSGLSSGACFILRSMVVIASAMLLTTFSSRDFILGLVQWKVPYEIAFMVFIALRFLPVFRDELINAVNAVQLRGVELKKVPWSRKITIYRSLFFPVVYGVMLKAQHLSVALEARGFRAYTRRTYLRRLNFNFADYVVIVLFSAITFILILLQVLHWISVS</sequence>
<dbReference type="HOGENOM" id="CLU_056469_2_0_9"/>
<feature type="transmembrane region" description="Helical" evidence="5">
    <location>
        <begin position="69"/>
        <end position="89"/>
    </location>
</feature>
<evidence type="ECO:0000313" key="6">
    <source>
        <dbReference type="EMBL" id="ACV64192.1"/>
    </source>
</evidence>